<dbReference type="KEGG" id="dfs:HGD76_24050"/>
<gene>
    <name evidence="1" type="ORF">HGD76_24050</name>
</gene>
<proteinExistence type="predicted"/>
<evidence type="ECO:0000313" key="2">
    <source>
        <dbReference type="Proteomes" id="UP000502433"/>
    </source>
</evidence>
<evidence type="ECO:0000313" key="1">
    <source>
        <dbReference type="EMBL" id="QJB46797.1"/>
    </source>
</evidence>
<reference evidence="1 2" key="2">
    <citation type="submission" date="2020-04" db="EMBL/GenBank/DDBJ databases">
        <authorList>
            <person name="Fomenkov A."/>
            <person name="Anton B.P."/>
            <person name="Roberts R.J."/>
        </authorList>
    </citation>
    <scope>NUCLEOTIDE SEQUENCE [LARGE SCALE GENOMIC DNA]</scope>
    <source>
        <strain evidence="1 2">CCAP 1403/13f</strain>
    </source>
</reference>
<dbReference type="AlphaFoldDB" id="A0A6H2C5J2"/>
<evidence type="ECO:0008006" key="3">
    <source>
        <dbReference type="Google" id="ProtNLM"/>
    </source>
</evidence>
<dbReference type="Proteomes" id="UP000502433">
    <property type="component" value="Chromosome"/>
</dbReference>
<reference evidence="1 2" key="1">
    <citation type="submission" date="2020-04" db="EMBL/GenBank/DDBJ databases">
        <title>Genome-Wide Identification of 5-Methylcytosine Sites in Bacterial Genomes By High-Throughput Sequencing of MspJI Restriction Fragments.</title>
        <authorList>
            <person name="Wu V."/>
        </authorList>
    </citation>
    <scope>NUCLEOTIDE SEQUENCE [LARGE SCALE GENOMIC DNA]</scope>
    <source>
        <strain evidence="1 2">CCAP 1403/13f</strain>
    </source>
</reference>
<accession>A0A6H2C5J2</accession>
<organism evidence="1 2">
    <name type="scientific">Dolichospermum flos-aquae CCAP 1403/13F</name>
    <dbReference type="NCBI Taxonomy" id="315271"/>
    <lineage>
        <taxon>Bacteria</taxon>
        <taxon>Bacillati</taxon>
        <taxon>Cyanobacteriota</taxon>
        <taxon>Cyanophyceae</taxon>
        <taxon>Nostocales</taxon>
        <taxon>Aphanizomenonaceae</taxon>
        <taxon>Dolichospermum</taxon>
    </lineage>
</organism>
<sequence length="85" mass="9208">MSINNEIAVLSGSSPYSYTFPTSGNYQVAMGVLDVTDSMGVSTLALSNVQVQAVPWETDTLPVLGSTILFGIGVWTKRKFNRHLQ</sequence>
<dbReference type="RefSeq" id="WP_168697257.1">
    <property type="nucleotide sequence ID" value="NZ_CP051206.1"/>
</dbReference>
<dbReference type="EMBL" id="CP051206">
    <property type="protein sequence ID" value="QJB46797.1"/>
    <property type="molecule type" value="Genomic_DNA"/>
</dbReference>
<protein>
    <recommendedName>
        <fullName evidence="3">PEP-CTERM sorting domain-containing protein</fullName>
    </recommendedName>
</protein>
<name>A0A6H2C5J2_DOLFA</name>